<reference evidence="3" key="1">
    <citation type="submission" date="2015-11" db="EMBL/GenBank/DDBJ databases">
        <title>Draft Genome Sequence of the Radioresistant Bacterium Deinococcus grandis, Isolated from Freshwater Fish in Japan.</title>
        <authorList>
            <person name="Satoh K."/>
            <person name="Onodera T."/>
            <person name="Omoso K."/>
            <person name="Takeda-Yano K."/>
            <person name="Katayama T."/>
            <person name="Oono Y."/>
            <person name="Narumi I."/>
        </authorList>
    </citation>
    <scope>NUCLEOTIDE SEQUENCE [LARGE SCALE GENOMIC DNA]</scope>
    <source>
        <strain evidence="3">ATCC 43672</strain>
    </source>
</reference>
<name>A0A117DMJ2_9DEIO</name>
<evidence type="ECO:0000313" key="2">
    <source>
        <dbReference type="EMBL" id="GAQ20129.1"/>
    </source>
</evidence>
<dbReference type="Proteomes" id="UP000056209">
    <property type="component" value="Unassembled WGS sequence"/>
</dbReference>
<feature type="transmembrane region" description="Helical" evidence="1">
    <location>
        <begin position="277"/>
        <end position="294"/>
    </location>
</feature>
<feature type="transmembrane region" description="Helical" evidence="1">
    <location>
        <begin position="332"/>
        <end position="351"/>
    </location>
</feature>
<dbReference type="AlphaFoldDB" id="A0A117DMJ2"/>
<dbReference type="EMBL" id="BCMS01000001">
    <property type="protein sequence ID" value="GAQ20129.1"/>
    <property type="molecule type" value="Genomic_DNA"/>
</dbReference>
<keyword evidence="1" id="KW-1133">Transmembrane helix</keyword>
<protein>
    <submittedName>
        <fullName evidence="2">Uncharacterized protein</fullName>
    </submittedName>
</protein>
<proteinExistence type="predicted"/>
<evidence type="ECO:0000313" key="3">
    <source>
        <dbReference type="Proteomes" id="UP000056209"/>
    </source>
</evidence>
<organism evidence="2 3">
    <name type="scientific">Deinococcus grandis</name>
    <dbReference type="NCBI Taxonomy" id="57498"/>
    <lineage>
        <taxon>Bacteria</taxon>
        <taxon>Thermotogati</taxon>
        <taxon>Deinococcota</taxon>
        <taxon>Deinococci</taxon>
        <taxon>Deinococcales</taxon>
        <taxon>Deinococcaceae</taxon>
        <taxon>Deinococcus</taxon>
    </lineage>
</organism>
<comment type="caution">
    <text evidence="2">The sequence shown here is derived from an EMBL/GenBank/DDBJ whole genome shotgun (WGS) entry which is preliminary data.</text>
</comment>
<keyword evidence="3" id="KW-1185">Reference proteome</keyword>
<keyword evidence="1" id="KW-0472">Membrane</keyword>
<dbReference type="RefSeq" id="WP_153013575.1">
    <property type="nucleotide sequence ID" value="NZ_BCMS01000001.1"/>
</dbReference>
<accession>A0A117DMJ2</accession>
<keyword evidence="1" id="KW-0812">Transmembrane</keyword>
<dbReference type="OrthoDB" id="7069095at2"/>
<evidence type="ECO:0000256" key="1">
    <source>
        <dbReference type="SAM" id="Phobius"/>
    </source>
</evidence>
<gene>
    <name evidence="2" type="ORF">DEIGR_100156</name>
</gene>
<sequence length="360" mass="40712">MSNPDSEENGLELKASNVNGSSGFVTLPVKAADFKQFINSLLGTPQAIVKYYPGGFICNSQLLNDIYHLFDQRISMQQHGSYLAKFYGVLGFDDDSSIEFNNIDQITTFNHLGNEICTNLNIVMQYIILNREGKPEKQTISVTFSAPIKIKKDADNANDASSPYFVGIELRIEFTDRTWAYDIVHLFTSFIEPRLKKIPPVAAFSNSVFPEFVRSFWLFAFLIPLFKLAASTRSFSPKNIDPAILADNSLLGIANKMNYSLQRNYQAELGFPNVNNFMAYMMSIMVLAIVSIAFRKRIVEFATYKNFGYILLSKSSENNMLRQEARNSKGKFWVLNFLLLSLSLGVLGNLATDLLKQFFK</sequence>